<evidence type="ECO:0000313" key="20">
    <source>
        <dbReference type="EMBL" id="PIS14783.1"/>
    </source>
</evidence>
<dbReference type="EMBL" id="PEZI01000020">
    <property type="protein sequence ID" value="PIS14783.1"/>
    <property type="molecule type" value="Genomic_DNA"/>
</dbReference>
<keyword evidence="10" id="KW-0651">Protein splicing</keyword>
<dbReference type="Pfam" id="PF13361">
    <property type="entry name" value="UvrD_C"/>
    <property type="match status" value="1"/>
</dbReference>
<comment type="similarity">
    <text evidence="1">Belongs to the helicase family. UvrD subfamily.</text>
</comment>
<dbReference type="Pfam" id="PF00580">
    <property type="entry name" value="UvrD-helicase"/>
    <property type="match status" value="1"/>
</dbReference>
<evidence type="ECO:0000256" key="12">
    <source>
        <dbReference type="ARBA" id="ARBA00023204"/>
    </source>
</evidence>
<name>A0A2H0WQ43_9BACT</name>
<dbReference type="InterPro" id="IPR003586">
    <property type="entry name" value="Hint_dom_C"/>
</dbReference>
<evidence type="ECO:0000256" key="7">
    <source>
        <dbReference type="ARBA" id="ARBA00022813"/>
    </source>
</evidence>
<feature type="binding site" evidence="17">
    <location>
        <begin position="34"/>
        <end position="41"/>
    </location>
    <ligand>
        <name>ATP</name>
        <dbReference type="ChEBI" id="CHEBI:30616"/>
    </ligand>
</feature>
<feature type="domain" description="UvrD-like helicase ATP-binding" evidence="18">
    <location>
        <begin position="13"/>
        <end position="337"/>
    </location>
</feature>
<reference evidence="21" key="1">
    <citation type="submission" date="2017-09" db="EMBL/GenBank/DDBJ databases">
        <title>Depth-based differentiation of microbial function through sediment-hosted aquifers and enrichment of novel symbionts in the deep terrestrial subsurface.</title>
        <authorList>
            <person name="Probst A.J."/>
            <person name="Ladd B."/>
            <person name="Jarett J.K."/>
            <person name="Geller-Mcgrath D.E."/>
            <person name="Sieber C.M.K."/>
            <person name="Emerson J.B."/>
            <person name="Anantharaman K."/>
            <person name="Thomas B.C."/>
            <person name="Malmstrom R."/>
            <person name="Stieglmeier M."/>
            <person name="Klingl A."/>
            <person name="Woyke T."/>
            <person name="Ryan C.M."/>
            <person name="Banfield J.F."/>
        </authorList>
    </citation>
    <scope>NUCLEOTIDE SEQUENCE [LARGE SCALE GENOMIC DNA]</scope>
</reference>
<evidence type="ECO:0000256" key="2">
    <source>
        <dbReference type="ARBA" id="ARBA00022722"/>
    </source>
</evidence>
<dbReference type="CDD" id="cd00081">
    <property type="entry name" value="Hint"/>
    <property type="match status" value="2"/>
</dbReference>
<dbReference type="InterPro" id="IPR036844">
    <property type="entry name" value="Hint_dom_sf"/>
</dbReference>
<dbReference type="InterPro" id="IPR006141">
    <property type="entry name" value="Intein_N"/>
</dbReference>
<keyword evidence="9 17" id="KW-0067">ATP-binding</keyword>
<evidence type="ECO:0000256" key="14">
    <source>
        <dbReference type="ARBA" id="ARBA00034617"/>
    </source>
</evidence>
<evidence type="ECO:0000259" key="18">
    <source>
        <dbReference type="PROSITE" id="PS51198"/>
    </source>
</evidence>
<dbReference type="EC" id="5.6.2.4" evidence="15"/>
<dbReference type="InterPro" id="IPR003587">
    <property type="entry name" value="Hint_dom_N"/>
</dbReference>
<evidence type="ECO:0000256" key="3">
    <source>
        <dbReference type="ARBA" id="ARBA00022741"/>
    </source>
</evidence>
<dbReference type="InterPro" id="IPR014017">
    <property type="entry name" value="DNA_helicase_UvrD-like_C"/>
</dbReference>
<keyword evidence="5 17" id="KW-0378">Hydrolase</keyword>
<evidence type="ECO:0000313" key="21">
    <source>
        <dbReference type="Proteomes" id="UP000230775"/>
    </source>
</evidence>
<dbReference type="GO" id="GO:0043138">
    <property type="term" value="F:3'-5' DNA helicase activity"/>
    <property type="evidence" value="ECO:0007669"/>
    <property type="project" value="UniProtKB-EC"/>
</dbReference>
<evidence type="ECO:0000256" key="13">
    <source>
        <dbReference type="ARBA" id="ARBA00023235"/>
    </source>
</evidence>
<evidence type="ECO:0000256" key="8">
    <source>
        <dbReference type="ARBA" id="ARBA00022839"/>
    </source>
</evidence>
<keyword evidence="3 17" id="KW-0547">Nucleotide-binding</keyword>
<evidence type="ECO:0000256" key="11">
    <source>
        <dbReference type="ARBA" id="ARBA00023125"/>
    </source>
</evidence>
<keyword evidence="7" id="KW-0068">Autocatalytic cleavage</keyword>
<dbReference type="InterPro" id="IPR014016">
    <property type="entry name" value="UvrD-like_ATP-bd"/>
</dbReference>
<dbReference type="GO" id="GO:0003677">
    <property type="term" value="F:DNA binding"/>
    <property type="evidence" value="ECO:0007669"/>
    <property type="project" value="UniProtKB-KW"/>
</dbReference>
<dbReference type="SMART" id="SM00306">
    <property type="entry name" value="HintN"/>
    <property type="match status" value="1"/>
</dbReference>
<keyword evidence="4" id="KW-0227">DNA damage</keyword>
<keyword evidence="6 17" id="KW-0347">Helicase</keyword>
<comment type="catalytic activity">
    <reaction evidence="14">
        <text>Couples ATP hydrolysis with the unwinding of duplex DNA by translocating in the 3'-5' direction.</text>
        <dbReference type="EC" id="5.6.2.4"/>
    </reaction>
</comment>
<evidence type="ECO:0000256" key="16">
    <source>
        <dbReference type="ARBA" id="ARBA00048988"/>
    </source>
</evidence>
<keyword evidence="11" id="KW-0238">DNA-binding</keyword>
<dbReference type="InterPro" id="IPR000212">
    <property type="entry name" value="DNA_helicase_UvrD/REP"/>
</dbReference>
<dbReference type="InterPro" id="IPR027417">
    <property type="entry name" value="P-loop_NTPase"/>
</dbReference>
<dbReference type="Gene3D" id="3.40.50.300">
    <property type="entry name" value="P-loop containing nucleotide triphosphate hydrolases"/>
    <property type="match status" value="2"/>
</dbReference>
<dbReference type="Proteomes" id="UP000230775">
    <property type="component" value="Unassembled WGS sequence"/>
</dbReference>
<dbReference type="GO" id="GO:0004527">
    <property type="term" value="F:exonuclease activity"/>
    <property type="evidence" value="ECO:0007669"/>
    <property type="project" value="UniProtKB-KW"/>
</dbReference>
<accession>A0A2H0WQ43</accession>
<dbReference type="NCBIfam" id="TIGR01445">
    <property type="entry name" value="intein_Nterm"/>
    <property type="match status" value="1"/>
</dbReference>
<dbReference type="PRINTS" id="PR00379">
    <property type="entry name" value="INTEIN"/>
</dbReference>
<dbReference type="Gene3D" id="1.10.486.10">
    <property type="entry name" value="PCRA, domain 4"/>
    <property type="match status" value="1"/>
</dbReference>
<evidence type="ECO:0000256" key="6">
    <source>
        <dbReference type="ARBA" id="ARBA00022806"/>
    </source>
</evidence>
<evidence type="ECO:0000256" key="4">
    <source>
        <dbReference type="ARBA" id="ARBA00022763"/>
    </source>
</evidence>
<keyword evidence="2" id="KW-0540">Nuclease</keyword>
<dbReference type="InterPro" id="IPR038726">
    <property type="entry name" value="PDDEXK_AddAB-type"/>
</dbReference>
<dbReference type="Gene3D" id="1.10.10.160">
    <property type="match status" value="1"/>
</dbReference>
<dbReference type="GO" id="GO:0016539">
    <property type="term" value="P:intein-mediated protein splicing"/>
    <property type="evidence" value="ECO:0007669"/>
    <property type="project" value="InterPro"/>
</dbReference>
<dbReference type="SUPFAM" id="SSF52540">
    <property type="entry name" value="P-loop containing nucleoside triphosphate hydrolases"/>
    <property type="match status" value="3"/>
</dbReference>
<organism evidence="20 21">
    <name type="scientific">Candidatus Shapirobacteria bacterium CG09_land_8_20_14_0_10_39_12</name>
    <dbReference type="NCBI Taxonomy" id="1974885"/>
    <lineage>
        <taxon>Bacteria</taxon>
        <taxon>Candidatus Shapironibacteriota</taxon>
    </lineage>
</organism>
<evidence type="ECO:0000256" key="17">
    <source>
        <dbReference type="PROSITE-ProRule" id="PRU00560"/>
    </source>
</evidence>
<dbReference type="InterPro" id="IPR011604">
    <property type="entry name" value="PDDEXK-like_dom_sf"/>
</dbReference>
<comment type="caution">
    <text evidence="20">The sequence shown here is derived from an EMBL/GenBank/DDBJ whole genome shotgun (WGS) entry which is preliminary data.</text>
</comment>
<protein>
    <recommendedName>
        <fullName evidence="15">DNA 3'-5' helicase</fullName>
        <ecNumber evidence="15">5.6.2.4</ecNumber>
    </recommendedName>
</protein>
<dbReference type="GO" id="GO:0005524">
    <property type="term" value="F:ATP binding"/>
    <property type="evidence" value="ECO:0007669"/>
    <property type="project" value="UniProtKB-UniRule"/>
</dbReference>
<keyword evidence="8" id="KW-0269">Exonuclease</keyword>
<dbReference type="InterPro" id="IPR030934">
    <property type="entry name" value="Intein_C"/>
</dbReference>
<evidence type="ECO:0000256" key="15">
    <source>
        <dbReference type="ARBA" id="ARBA00034808"/>
    </source>
</evidence>
<dbReference type="PROSITE" id="PS51198">
    <property type="entry name" value="UVRD_HELICASE_ATP_BIND"/>
    <property type="match status" value="1"/>
</dbReference>
<comment type="catalytic activity">
    <reaction evidence="16">
        <text>ATP + H2O = ADP + phosphate + H(+)</text>
        <dbReference type="Rhea" id="RHEA:13065"/>
        <dbReference type="ChEBI" id="CHEBI:15377"/>
        <dbReference type="ChEBI" id="CHEBI:15378"/>
        <dbReference type="ChEBI" id="CHEBI:30616"/>
        <dbReference type="ChEBI" id="CHEBI:43474"/>
        <dbReference type="ChEBI" id="CHEBI:456216"/>
        <dbReference type="EC" id="5.6.2.4"/>
    </reaction>
</comment>
<keyword evidence="12" id="KW-0234">DNA repair</keyword>
<feature type="domain" description="UvrD-like helicase C-terminal" evidence="19">
    <location>
        <begin position="685"/>
        <end position="989"/>
    </location>
</feature>
<evidence type="ECO:0000256" key="5">
    <source>
        <dbReference type="ARBA" id="ARBA00022801"/>
    </source>
</evidence>
<dbReference type="Gene3D" id="2.170.16.10">
    <property type="entry name" value="Hedgehog/Intein (Hint) domain"/>
    <property type="match status" value="2"/>
</dbReference>
<dbReference type="GO" id="GO:0000725">
    <property type="term" value="P:recombinational repair"/>
    <property type="evidence" value="ECO:0007669"/>
    <property type="project" value="TreeGrafter"/>
</dbReference>
<evidence type="ECO:0000256" key="1">
    <source>
        <dbReference type="ARBA" id="ARBA00009922"/>
    </source>
</evidence>
<evidence type="ECO:0000256" key="10">
    <source>
        <dbReference type="ARBA" id="ARBA00023000"/>
    </source>
</evidence>
<evidence type="ECO:0000259" key="19">
    <source>
        <dbReference type="PROSITE" id="PS51217"/>
    </source>
</evidence>
<sequence>MIYNYLVADESKKILNKEQIEAIEYGQGPLLIIAGAGTGKTTVVTERIKYLITKENISPSEILALTFTEKASREMEARVDEALPLGYANMWISTFHSFGDRILRDEGLNIGLNPGYRLMTEAESIQLFRKNLFKFELDYFRPLGNPTKFIDGILKHFSRLKDEDVEPNQYLGWVKDQRSKIKDQNPDLKLNNENEEEFKKYLELANTYKIYEEIKQKEGLMDFSDLISNVVKLFRQRKNVLKKYQDKFKYILVDEFQDTNYSQYVLTKLLAPPQKNPNLTVVGDDNQCLPADTKISLFDGEIRIDQVKVGDFVLTAVGKGHTSCSKVAKIFKNKKIARLLTFTLESGEKLTVTDNHKMFCYIPKREKRREFYYVYLMRQKKYGWRLGITNDLASRLRLESHADGILAIGSYKNDQEARYYEALYSAKYGLPTVPFSPRERQAISGERLDKLFENLNTKRGARMLAANLGVDLDSWSVVRGGVVRGESERIKINLEMCYRNHRSKTHIDGFVGNPAVYHMVGVETSSNLIINKLRRAGYKLTDAKKGKRFRFLTADLSEAWEIADKLVLLTDGILEKKITVGTENYQHRSAVITPASNVFPGNYLPILEGKNILYKRVVLREEKEKELFVYDLEIEKTHNFIANGVVIHNSIYKFRGAAISNILQFIKDYSKTKSIVLNKNYRSSQIILDTSYKLIKNNDPDTLEASLGISKKLQKMREIEEIGPEFLFADRVEDEAEKVADKIKELMADNPQTLARDFAILVRANNHAEPFIRALNRKQIPYQFLGPGMLFRQPEIKDLIAYLSVLYNFEDSVAMYRLLSMDIFEIRGRELVALVNLSKKLNLSLFEICERISDKNDNFGEPGKTVKKPEIGEKELKTIVNLVDMIYQHMDLIKKETAGQILYYFLQDTGMIKTLINFKTVKEEKRAQNIAKFFDKLKTYEADHEDSSVYAVVDYINLSMELGESPLASDIDWTENDAVNILTVHSAKGLEFPVVFLVNLVSQRFPTTERREQIPIPEELIKEILPKGDFHLEEERRLFYVGMTRAMDRLFLTAANYYGEGKREKKLSPFVEEALDPAFAKATAGEGKENQLSIFDFKPANEIQNSKFKIQNSPVTYLSYSQIETFNTCPLQYKFRHILRIPTPPSAALSFGDTIHQTMRDFYQSAVAGQNPKKEDLLKILEENWSHPGYPSRAHEERFRKEGEKILNDFYDKSYDPKTLPIALEQVFSIKIDPTLKVGGRIDRIDQAKKGIEIIDYKTGKSSIKKDVEKDLQMTIYAMAAADGTLTYMGILQKTPKPEEVKVSFYFFDNQEKLSSFRKIEDFERVKQELIKKAEEISNSDFSPTPGKHCDFCEYKLLCEAWS</sequence>
<keyword evidence="13" id="KW-0413">Isomerase</keyword>
<dbReference type="NCBIfam" id="TIGR01443">
    <property type="entry name" value="intein_Cterm"/>
    <property type="match status" value="1"/>
</dbReference>
<dbReference type="PROSITE" id="PS50818">
    <property type="entry name" value="INTEIN_C_TER"/>
    <property type="match status" value="1"/>
</dbReference>
<gene>
    <name evidence="20" type="ORF">COT64_00815</name>
</gene>
<dbReference type="Gene3D" id="3.90.320.10">
    <property type="match status" value="1"/>
</dbReference>
<dbReference type="Pfam" id="PF12705">
    <property type="entry name" value="PDDEXK_1"/>
    <property type="match status" value="1"/>
</dbReference>
<dbReference type="InterPro" id="IPR013986">
    <property type="entry name" value="DExx_box_DNA_helicase_dom_sf"/>
</dbReference>
<dbReference type="CDD" id="cd17932">
    <property type="entry name" value="DEXQc_UvrD"/>
    <property type="match status" value="1"/>
</dbReference>
<dbReference type="PANTHER" id="PTHR11070">
    <property type="entry name" value="UVRD / RECB / PCRA DNA HELICASE FAMILY MEMBER"/>
    <property type="match status" value="1"/>
</dbReference>
<dbReference type="PANTHER" id="PTHR11070:SF2">
    <property type="entry name" value="ATP-DEPENDENT DNA HELICASE SRS2"/>
    <property type="match status" value="1"/>
</dbReference>
<proteinExistence type="inferred from homology"/>
<dbReference type="SMART" id="SM00305">
    <property type="entry name" value="HintC"/>
    <property type="match status" value="1"/>
</dbReference>
<dbReference type="PROSITE" id="PS50817">
    <property type="entry name" value="INTEIN_N_TER"/>
    <property type="match status" value="1"/>
</dbReference>
<dbReference type="PROSITE" id="PS51217">
    <property type="entry name" value="UVRD_HELICASE_CTER"/>
    <property type="match status" value="1"/>
</dbReference>
<evidence type="ECO:0000256" key="9">
    <source>
        <dbReference type="ARBA" id="ARBA00022840"/>
    </source>
</evidence>
<dbReference type="InterPro" id="IPR006142">
    <property type="entry name" value="INTEIN"/>
</dbReference>
<dbReference type="Pfam" id="PF14890">
    <property type="entry name" value="Intein_splicing"/>
    <property type="match status" value="1"/>
</dbReference>
<dbReference type="SUPFAM" id="SSF51294">
    <property type="entry name" value="Hedgehog/intein (Hint) domain"/>
    <property type="match status" value="1"/>
</dbReference>